<feature type="non-terminal residue" evidence="1">
    <location>
        <position position="60"/>
    </location>
</feature>
<sequence>LAQSVTAPAAESEGFGIAAERSGSGQLVEAAKAQATDLDQVLDKLGSKGVRHMLLLLDPC</sequence>
<protein>
    <submittedName>
        <fullName evidence="1">Uncharacterized protein</fullName>
    </submittedName>
</protein>
<proteinExistence type="predicted"/>
<name>A0A6A0AKA1_HAELA</name>
<accession>A0A6A0AKA1</accession>
<gene>
    <name evidence="1" type="ORF">HaLaN_31437</name>
</gene>
<dbReference type="Proteomes" id="UP000485058">
    <property type="component" value="Unassembled WGS sequence"/>
</dbReference>
<evidence type="ECO:0000313" key="2">
    <source>
        <dbReference type="Proteomes" id="UP000485058"/>
    </source>
</evidence>
<organism evidence="1 2">
    <name type="scientific">Haematococcus lacustris</name>
    <name type="common">Green alga</name>
    <name type="synonym">Haematococcus pluvialis</name>
    <dbReference type="NCBI Taxonomy" id="44745"/>
    <lineage>
        <taxon>Eukaryota</taxon>
        <taxon>Viridiplantae</taxon>
        <taxon>Chlorophyta</taxon>
        <taxon>core chlorophytes</taxon>
        <taxon>Chlorophyceae</taxon>
        <taxon>CS clade</taxon>
        <taxon>Chlamydomonadales</taxon>
        <taxon>Haematococcaceae</taxon>
        <taxon>Haematococcus</taxon>
    </lineage>
</organism>
<dbReference type="AlphaFoldDB" id="A0A6A0AKA1"/>
<evidence type="ECO:0000313" key="1">
    <source>
        <dbReference type="EMBL" id="GFH32247.1"/>
    </source>
</evidence>
<comment type="caution">
    <text evidence="1">The sequence shown here is derived from an EMBL/GenBank/DDBJ whole genome shotgun (WGS) entry which is preliminary data.</text>
</comment>
<keyword evidence="2" id="KW-1185">Reference proteome</keyword>
<reference evidence="1 2" key="1">
    <citation type="submission" date="2020-02" db="EMBL/GenBank/DDBJ databases">
        <title>Draft genome sequence of Haematococcus lacustris strain NIES-144.</title>
        <authorList>
            <person name="Morimoto D."/>
            <person name="Nakagawa S."/>
            <person name="Yoshida T."/>
            <person name="Sawayama S."/>
        </authorList>
    </citation>
    <scope>NUCLEOTIDE SEQUENCE [LARGE SCALE GENOMIC DNA]</scope>
    <source>
        <strain evidence="1 2">NIES-144</strain>
    </source>
</reference>
<dbReference type="EMBL" id="BLLF01006431">
    <property type="protein sequence ID" value="GFH32247.1"/>
    <property type="molecule type" value="Genomic_DNA"/>
</dbReference>
<feature type="non-terminal residue" evidence="1">
    <location>
        <position position="1"/>
    </location>
</feature>